<dbReference type="InterPro" id="IPR050765">
    <property type="entry name" value="Riboflavin_Biosynth_HTPR"/>
</dbReference>
<evidence type="ECO:0000259" key="1">
    <source>
        <dbReference type="Pfam" id="PF01872"/>
    </source>
</evidence>
<accession>A0A5B8VPV6</accession>
<sequence>MKKVVLNLSVTLDGFIEGPNKETDWCIMDREMDFGAFLDSVDTIFYGRVSYEAWGNFQPDSTASTEDKALWRTIHAKNKYVFSQKDKPSEKDIFITSDIAKKVAAIKQGDGKDIWLYGGAGLTNTFIQLGLIDVYKISVHPVILGQGMPLFENLHNRISLKLTDTRVFHSGVVELTYEPLNEPLNQT</sequence>
<proteinExistence type="predicted"/>
<protein>
    <submittedName>
        <fullName evidence="2">Dihydrofolate reductase</fullName>
    </submittedName>
</protein>
<dbReference type="EMBL" id="CP042434">
    <property type="protein sequence ID" value="QEC72625.1"/>
    <property type="molecule type" value="Genomic_DNA"/>
</dbReference>
<feature type="domain" description="Bacterial bifunctional deaminase-reductase C-terminal" evidence="1">
    <location>
        <begin position="3"/>
        <end position="173"/>
    </location>
</feature>
<dbReference type="Pfam" id="PF01872">
    <property type="entry name" value="RibD_C"/>
    <property type="match status" value="1"/>
</dbReference>
<dbReference type="AlphaFoldDB" id="A0A5B8VPV6"/>
<dbReference type="InterPro" id="IPR002734">
    <property type="entry name" value="RibDG_C"/>
</dbReference>
<dbReference type="SUPFAM" id="SSF53597">
    <property type="entry name" value="Dihydrofolate reductase-like"/>
    <property type="match status" value="1"/>
</dbReference>
<gene>
    <name evidence="2" type="ORF">FSB73_14010</name>
</gene>
<dbReference type="GO" id="GO:0008703">
    <property type="term" value="F:5-amino-6-(5-phosphoribosylamino)uracil reductase activity"/>
    <property type="evidence" value="ECO:0007669"/>
    <property type="project" value="InterPro"/>
</dbReference>
<dbReference type="Proteomes" id="UP000321291">
    <property type="component" value="Chromosome"/>
</dbReference>
<dbReference type="RefSeq" id="WP_146783396.1">
    <property type="nucleotide sequence ID" value="NZ_CP042434.1"/>
</dbReference>
<organism evidence="2 3">
    <name type="scientific">Arachidicoccus ginsenosidivorans</name>
    <dbReference type="NCBI Taxonomy" id="496057"/>
    <lineage>
        <taxon>Bacteria</taxon>
        <taxon>Pseudomonadati</taxon>
        <taxon>Bacteroidota</taxon>
        <taxon>Chitinophagia</taxon>
        <taxon>Chitinophagales</taxon>
        <taxon>Chitinophagaceae</taxon>
        <taxon>Arachidicoccus</taxon>
    </lineage>
</organism>
<dbReference type="Gene3D" id="3.40.430.10">
    <property type="entry name" value="Dihydrofolate Reductase, subunit A"/>
    <property type="match status" value="1"/>
</dbReference>
<dbReference type="OrthoDB" id="195113at2"/>
<keyword evidence="3" id="KW-1185">Reference proteome</keyword>
<name>A0A5B8VPV6_9BACT</name>
<dbReference type="KEGG" id="agi:FSB73_14010"/>
<evidence type="ECO:0000313" key="3">
    <source>
        <dbReference type="Proteomes" id="UP000321291"/>
    </source>
</evidence>
<reference evidence="2 3" key="1">
    <citation type="journal article" date="2017" name="Int. J. Syst. Evol. Microbiol.">
        <title>Arachidicoccus ginsenosidivorans sp. nov., with ginsenoside-converting activity isolated from ginseng cultivating soil.</title>
        <authorList>
            <person name="Siddiqi M.Z."/>
            <person name="Aslam Z."/>
            <person name="Im W.T."/>
        </authorList>
    </citation>
    <scope>NUCLEOTIDE SEQUENCE [LARGE SCALE GENOMIC DNA]</scope>
    <source>
        <strain evidence="2 3">Gsoil 809</strain>
    </source>
</reference>
<dbReference type="PANTHER" id="PTHR38011">
    <property type="entry name" value="DIHYDROFOLATE REDUCTASE FAMILY PROTEIN (AFU_ORTHOLOGUE AFUA_8G06820)"/>
    <property type="match status" value="1"/>
</dbReference>
<dbReference type="GO" id="GO:0009231">
    <property type="term" value="P:riboflavin biosynthetic process"/>
    <property type="evidence" value="ECO:0007669"/>
    <property type="project" value="InterPro"/>
</dbReference>
<dbReference type="PANTHER" id="PTHR38011:SF11">
    <property type="entry name" value="2,5-DIAMINO-6-RIBOSYLAMINO-4(3H)-PYRIMIDINONE 5'-PHOSPHATE REDUCTASE"/>
    <property type="match status" value="1"/>
</dbReference>
<evidence type="ECO:0000313" key="2">
    <source>
        <dbReference type="EMBL" id="QEC72625.1"/>
    </source>
</evidence>
<dbReference type="InterPro" id="IPR024072">
    <property type="entry name" value="DHFR-like_dom_sf"/>
</dbReference>